<dbReference type="AlphaFoldDB" id="A0A8T0VG39"/>
<dbReference type="Pfam" id="PF24530">
    <property type="entry name" value="DUF7597"/>
    <property type="match status" value="1"/>
</dbReference>
<comment type="caution">
    <text evidence="3">The sequence shown here is derived from an EMBL/GenBank/DDBJ whole genome shotgun (WGS) entry which is preliminary data.</text>
</comment>
<dbReference type="PANTHER" id="PTHR33075:SF7">
    <property type="entry name" value="OS02G0303350 PROTEIN"/>
    <property type="match status" value="1"/>
</dbReference>
<dbReference type="EMBL" id="CM029040">
    <property type="protein sequence ID" value="KAG2634170.1"/>
    <property type="molecule type" value="Genomic_DNA"/>
</dbReference>
<dbReference type="InterPro" id="IPR056018">
    <property type="entry name" value="DUF7597"/>
</dbReference>
<evidence type="ECO:0000313" key="4">
    <source>
        <dbReference type="Proteomes" id="UP000823388"/>
    </source>
</evidence>
<sequence>MSRAVIGGLHGRHSDVAIASIEPLPAEQVSLTSIRDLLDDFLRNHRRIGYRSLQPCPYGQAFVKFDLFHDRDFLIQNNPHNYGNYHITFKAHNKGWNNRHSTMNHEVWLMLLGFNLDFSEQRDIEKAIADFGKLLAWQKDPNHLARIIIKARVVNLEEIPWFIVCSVGENFEGESWTCQCEILQASPLEVNNVVDVPVILAMPAAPQPGEAFIEINDLLQNPDLEIDLNMAVEEDLGDIDNLAQGVPHVDEPEQELPNLDHVEVHDEGQFMEDEQDQIQFIPVPEVQVEVFIPNLQIMPDEIHEDELMDNRQDEDAQMEEDPPEDNFIQLGFVEILEPSADPVFVERMNFKNSAEAIRLWSQFFSPSSSAPSIFIHKVWADFFTTMLTNPTSFNWAKQFLSSSAWNSFADNGSYLIPFVLPDKCPAVSSACLKDLTSPDNLIQIKEIESEQDTSPESSPSTPMESLATKAGATPSPWSKALLDKVQKEGVTEGVTDLREDSSLRKSKRMEKQRNGFKHSQCTKGCLGCTITPPTLSTSVIRNLGASFCNLDEESLTAPIMNKKKMPATPGGKKQTKKKPSDKDNANDKS</sequence>
<protein>
    <recommendedName>
        <fullName evidence="2">DUF7597 domain-containing protein</fullName>
    </recommendedName>
</protein>
<dbReference type="PANTHER" id="PTHR33075">
    <property type="entry name" value="OS02G0499800 PROTEIN"/>
    <property type="match status" value="1"/>
</dbReference>
<organism evidence="3 4">
    <name type="scientific">Panicum virgatum</name>
    <name type="common">Blackwell switchgrass</name>
    <dbReference type="NCBI Taxonomy" id="38727"/>
    <lineage>
        <taxon>Eukaryota</taxon>
        <taxon>Viridiplantae</taxon>
        <taxon>Streptophyta</taxon>
        <taxon>Embryophyta</taxon>
        <taxon>Tracheophyta</taxon>
        <taxon>Spermatophyta</taxon>
        <taxon>Magnoliopsida</taxon>
        <taxon>Liliopsida</taxon>
        <taxon>Poales</taxon>
        <taxon>Poaceae</taxon>
        <taxon>PACMAD clade</taxon>
        <taxon>Panicoideae</taxon>
        <taxon>Panicodae</taxon>
        <taxon>Paniceae</taxon>
        <taxon>Panicinae</taxon>
        <taxon>Panicum</taxon>
        <taxon>Panicum sect. Hiantes</taxon>
    </lineage>
</organism>
<feature type="compositionally biased region" description="Basic and acidic residues" evidence="1">
    <location>
        <begin position="488"/>
        <end position="513"/>
    </location>
</feature>
<gene>
    <name evidence="3" type="ORF">PVAP13_2NG333400</name>
</gene>
<evidence type="ECO:0000256" key="1">
    <source>
        <dbReference type="SAM" id="MobiDB-lite"/>
    </source>
</evidence>
<evidence type="ECO:0000259" key="2">
    <source>
        <dbReference type="Pfam" id="PF24530"/>
    </source>
</evidence>
<feature type="region of interest" description="Disordered" evidence="1">
    <location>
        <begin position="488"/>
        <end position="519"/>
    </location>
</feature>
<proteinExistence type="predicted"/>
<feature type="compositionally biased region" description="Basic and acidic residues" evidence="1">
    <location>
        <begin position="578"/>
        <end position="589"/>
    </location>
</feature>
<feature type="domain" description="DUF7597" evidence="2">
    <location>
        <begin position="9"/>
        <end position="101"/>
    </location>
</feature>
<reference evidence="3" key="1">
    <citation type="submission" date="2020-05" db="EMBL/GenBank/DDBJ databases">
        <title>WGS assembly of Panicum virgatum.</title>
        <authorList>
            <person name="Lovell J.T."/>
            <person name="Jenkins J."/>
            <person name="Shu S."/>
            <person name="Juenger T.E."/>
            <person name="Schmutz J."/>
        </authorList>
    </citation>
    <scope>NUCLEOTIDE SEQUENCE</scope>
    <source>
        <strain evidence="3">AP13</strain>
    </source>
</reference>
<keyword evidence="4" id="KW-1185">Reference proteome</keyword>
<feature type="region of interest" description="Disordered" evidence="1">
    <location>
        <begin position="447"/>
        <end position="475"/>
    </location>
</feature>
<feature type="compositionally biased region" description="Low complexity" evidence="1">
    <location>
        <begin position="452"/>
        <end position="465"/>
    </location>
</feature>
<name>A0A8T0VG39_PANVG</name>
<accession>A0A8T0VG39</accession>
<dbReference type="Proteomes" id="UP000823388">
    <property type="component" value="Chromosome 2N"/>
</dbReference>
<evidence type="ECO:0000313" key="3">
    <source>
        <dbReference type="EMBL" id="KAG2634170.1"/>
    </source>
</evidence>
<feature type="region of interest" description="Disordered" evidence="1">
    <location>
        <begin position="556"/>
        <end position="589"/>
    </location>
</feature>